<dbReference type="AlphaFoldDB" id="A0A542YHL8"/>
<comment type="caution">
    <text evidence="4">The sequence shown here is derived from an EMBL/GenBank/DDBJ whole genome shotgun (WGS) entry which is preliminary data.</text>
</comment>
<protein>
    <submittedName>
        <fullName evidence="4">PSer/pThr/pTyr-binding forkhead associated (FHA) protein</fullName>
    </submittedName>
</protein>
<accession>A0A542YHL8</accession>
<organism evidence="4 5">
    <name type="scientific">Homoserinimonas aerilata</name>
    <dbReference type="NCBI Taxonomy" id="1162970"/>
    <lineage>
        <taxon>Bacteria</taxon>
        <taxon>Bacillati</taxon>
        <taxon>Actinomycetota</taxon>
        <taxon>Actinomycetes</taxon>
        <taxon>Micrococcales</taxon>
        <taxon>Microbacteriaceae</taxon>
        <taxon>Homoserinimonas</taxon>
    </lineage>
</organism>
<feature type="domain" description="FHA" evidence="3">
    <location>
        <begin position="115"/>
        <end position="170"/>
    </location>
</feature>
<keyword evidence="1" id="KW-0597">Phosphoprotein</keyword>
<evidence type="ECO:0000256" key="2">
    <source>
        <dbReference type="SAM" id="MobiDB-lite"/>
    </source>
</evidence>
<dbReference type="Pfam" id="PF00498">
    <property type="entry name" value="FHA"/>
    <property type="match status" value="1"/>
</dbReference>
<reference evidence="4 5" key="1">
    <citation type="submission" date="2019-06" db="EMBL/GenBank/DDBJ databases">
        <title>Sequencing the genomes of 1000 actinobacteria strains.</title>
        <authorList>
            <person name="Klenk H.-P."/>
        </authorList>
    </citation>
    <scope>NUCLEOTIDE SEQUENCE [LARGE SCALE GENOMIC DNA]</scope>
    <source>
        <strain evidence="4 5">DSM 26477</strain>
    </source>
</reference>
<evidence type="ECO:0000256" key="1">
    <source>
        <dbReference type="ARBA" id="ARBA00022553"/>
    </source>
</evidence>
<feature type="region of interest" description="Disordered" evidence="2">
    <location>
        <begin position="1"/>
        <end position="78"/>
    </location>
</feature>
<name>A0A542YHL8_9MICO</name>
<dbReference type="EMBL" id="VFOM01000001">
    <property type="protein sequence ID" value="TQL47562.1"/>
    <property type="molecule type" value="Genomic_DNA"/>
</dbReference>
<dbReference type="SUPFAM" id="SSF49879">
    <property type="entry name" value="SMAD/FHA domain"/>
    <property type="match status" value="1"/>
</dbReference>
<evidence type="ECO:0000313" key="5">
    <source>
        <dbReference type="Proteomes" id="UP000317998"/>
    </source>
</evidence>
<feature type="compositionally biased region" description="Basic and acidic residues" evidence="2">
    <location>
        <begin position="18"/>
        <end position="27"/>
    </location>
</feature>
<feature type="compositionally biased region" description="Basic and acidic residues" evidence="2">
    <location>
        <begin position="51"/>
        <end position="63"/>
    </location>
</feature>
<evidence type="ECO:0000313" key="4">
    <source>
        <dbReference type="EMBL" id="TQL47562.1"/>
    </source>
</evidence>
<dbReference type="InterPro" id="IPR000253">
    <property type="entry name" value="FHA_dom"/>
</dbReference>
<evidence type="ECO:0000259" key="3">
    <source>
        <dbReference type="PROSITE" id="PS50006"/>
    </source>
</evidence>
<sequence>MTDDGFLAPPPGLVPTPRKAEEVKPEPVAEDDFISLPPGLADFDSGTFKVEPPRRERVEREEPPAEPVFFPTPMGLPPVIPVQEEAPAPPVGRRSAPAWRLALPDGSFQLLERTTLIGRDPSASGEWPDAVLLAVTDAAKSVSKTHAALEVDASGGLVLHDLNSTNGSYIAQPDAEEIEVEPGAPQAVQPGAQLGFGEYTVTVQRD</sequence>
<dbReference type="SMART" id="SM00240">
    <property type="entry name" value="FHA"/>
    <property type="match status" value="1"/>
</dbReference>
<dbReference type="PROSITE" id="PS50006">
    <property type="entry name" value="FHA_DOMAIN"/>
    <property type="match status" value="1"/>
</dbReference>
<proteinExistence type="predicted"/>
<dbReference type="Proteomes" id="UP000317998">
    <property type="component" value="Unassembled WGS sequence"/>
</dbReference>
<dbReference type="InterPro" id="IPR008984">
    <property type="entry name" value="SMAD_FHA_dom_sf"/>
</dbReference>
<keyword evidence="5" id="KW-1185">Reference proteome</keyword>
<dbReference type="Gene3D" id="2.60.200.20">
    <property type="match status" value="1"/>
</dbReference>
<gene>
    <name evidence="4" type="ORF">FB562_0627</name>
</gene>
<dbReference type="CDD" id="cd00060">
    <property type="entry name" value="FHA"/>
    <property type="match status" value="1"/>
</dbReference>